<sequence>MTGVTDEQLEELGIRSTSRHPNVASRITNAVFEAETHRCDFFAAHTVVDGNLVTGQSRNRGDDAEHRILEMLAEQTNEQ</sequence>
<name>A0ABX1EAT9_9PROT</name>
<feature type="region of interest" description="Disordered" evidence="1">
    <location>
        <begin position="1"/>
        <end position="20"/>
    </location>
</feature>
<organism evidence="2 3">
    <name type="scientific">Falsiroseomonas selenitidurans</name>
    <dbReference type="NCBI Taxonomy" id="2716335"/>
    <lineage>
        <taxon>Bacteria</taxon>
        <taxon>Pseudomonadati</taxon>
        <taxon>Pseudomonadota</taxon>
        <taxon>Alphaproteobacteria</taxon>
        <taxon>Acetobacterales</taxon>
        <taxon>Roseomonadaceae</taxon>
        <taxon>Falsiroseomonas</taxon>
    </lineage>
</organism>
<keyword evidence="3" id="KW-1185">Reference proteome</keyword>
<dbReference type="RefSeq" id="WP_168035047.1">
    <property type="nucleotide sequence ID" value="NZ_JAAVNE010000078.1"/>
</dbReference>
<dbReference type="Gene3D" id="3.40.50.880">
    <property type="match status" value="1"/>
</dbReference>
<evidence type="ECO:0000313" key="2">
    <source>
        <dbReference type="EMBL" id="NKC34337.1"/>
    </source>
</evidence>
<dbReference type="Proteomes" id="UP000787635">
    <property type="component" value="Unassembled WGS sequence"/>
</dbReference>
<comment type="caution">
    <text evidence="2">The sequence shown here is derived from an EMBL/GenBank/DDBJ whole genome shotgun (WGS) entry which is preliminary data.</text>
</comment>
<evidence type="ECO:0000313" key="3">
    <source>
        <dbReference type="Proteomes" id="UP000787635"/>
    </source>
</evidence>
<dbReference type="SUPFAM" id="SSF52317">
    <property type="entry name" value="Class I glutamine amidotransferase-like"/>
    <property type="match status" value="1"/>
</dbReference>
<dbReference type="InterPro" id="IPR029062">
    <property type="entry name" value="Class_I_gatase-like"/>
</dbReference>
<reference evidence="2 3" key="1">
    <citation type="submission" date="2020-03" db="EMBL/GenBank/DDBJ databases">
        <title>Roseomonas selenitidurans sp. nov. isolated from urban soil.</title>
        <authorList>
            <person name="Liu H."/>
        </authorList>
    </citation>
    <scope>NUCLEOTIDE SEQUENCE [LARGE SCALE GENOMIC DNA]</scope>
    <source>
        <strain evidence="2 3">BU-1</strain>
    </source>
</reference>
<gene>
    <name evidence="2" type="ORF">HEQ75_26030</name>
</gene>
<evidence type="ECO:0000256" key="1">
    <source>
        <dbReference type="SAM" id="MobiDB-lite"/>
    </source>
</evidence>
<proteinExistence type="predicted"/>
<protein>
    <submittedName>
        <fullName evidence="2">Uncharacterized protein</fullName>
    </submittedName>
</protein>
<dbReference type="EMBL" id="JAAVNE010000078">
    <property type="protein sequence ID" value="NKC34337.1"/>
    <property type="molecule type" value="Genomic_DNA"/>
</dbReference>
<accession>A0ABX1EAT9</accession>